<dbReference type="GO" id="GO:0002523">
    <property type="term" value="P:leukocyte migration involved in inflammatory response"/>
    <property type="evidence" value="ECO:0007669"/>
    <property type="project" value="TreeGrafter"/>
</dbReference>
<evidence type="ECO:0000256" key="10">
    <source>
        <dbReference type="ARBA" id="ARBA00022525"/>
    </source>
</evidence>
<dbReference type="PANTHER" id="PTHR11639:SF79">
    <property type="entry name" value="PROTEIN S100-A9"/>
    <property type="match status" value="1"/>
</dbReference>
<evidence type="ECO:0000256" key="6">
    <source>
        <dbReference type="ARBA" id="ARBA00022475"/>
    </source>
</evidence>
<accession>L5MD39</accession>
<keyword evidence="11" id="KW-0929">Antimicrobial</keyword>
<evidence type="ECO:0000256" key="14">
    <source>
        <dbReference type="ARBA" id="ARBA00022703"/>
    </source>
</evidence>
<dbReference type="GO" id="GO:0032496">
    <property type="term" value="P:response to lipopolysaccharide"/>
    <property type="evidence" value="ECO:0007669"/>
    <property type="project" value="TreeGrafter"/>
</dbReference>
<evidence type="ECO:0000256" key="8">
    <source>
        <dbReference type="ARBA" id="ARBA00022490"/>
    </source>
</evidence>
<dbReference type="eggNOG" id="ENOG502SA01">
    <property type="taxonomic scope" value="Eukaryota"/>
</dbReference>
<keyword evidence="18" id="KW-0106">Calcium</keyword>
<dbReference type="GO" id="GO:0061844">
    <property type="term" value="P:antimicrobial humoral immune response mediated by antimicrobial peptide"/>
    <property type="evidence" value="ECO:0007669"/>
    <property type="project" value="TreeGrafter"/>
</dbReference>
<keyword evidence="19" id="KW-0391">Immunity</keyword>
<keyword evidence="10" id="KW-0964">Secreted</keyword>
<dbReference type="PANTHER" id="PTHR11639">
    <property type="entry name" value="S100 CALCIUM-BINDING PROTEIN"/>
    <property type="match status" value="1"/>
</dbReference>
<organism evidence="30 31">
    <name type="scientific">Myotis davidii</name>
    <name type="common">David's myotis</name>
    <dbReference type="NCBI Taxonomy" id="225400"/>
    <lineage>
        <taxon>Eukaryota</taxon>
        <taxon>Metazoa</taxon>
        <taxon>Chordata</taxon>
        <taxon>Craniata</taxon>
        <taxon>Vertebrata</taxon>
        <taxon>Euteleostomi</taxon>
        <taxon>Mammalia</taxon>
        <taxon>Eutheria</taxon>
        <taxon>Laurasiatheria</taxon>
        <taxon>Chiroptera</taxon>
        <taxon>Yangochiroptera</taxon>
        <taxon>Vespertilionidae</taxon>
        <taxon>Myotis</taxon>
    </lineage>
</organism>
<keyword evidence="20" id="KW-0049">Antioxidant</keyword>
<keyword evidence="6" id="KW-1003">Cell membrane</keyword>
<evidence type="ECO:0000256" key="18">
    <source>
        <dbReference type="ARBA" id="ARBA00022837"/>
    </source>
</evidence>
<dbReference type="InterPro" id="IPR001751">
    <property type="entry name" value="S100/CaBP7/8-like_CS"/>
</dbReference>
<evidence type="ECO:0000256" key="19">
    <source>
        <dbReference type="ARBA" id="ARBA00022859"/>
    </source>
</evidence>
<keyword evidence="13" id="KW-0399">Innate immunity</keyword>
<keyword evidence="17" id="KW-0862">Zinc</keyword>
<keyword evidence="7" id="KW-0488">Methylation</keyword>
<dbReference type="GO" id="GO:0002544">
    <property type="term" value="P:chronic inflammatory response"/>
    <property type="evidence" value="ECO:0007669"/>
    <property type="project" value="TreeGrafter"/>
</dbReference>
<dbReference type="GO" id="GO:0016209">
    <property type="term" value="F:antioxidant activity"/>
    <property type="evidence" value="ECO:0007669"/>
    <property type="project" value="UniProtKB-KW"/>
</dbReference>
<dbReference type="SMART" id="SM01394">
    <property type="entry name" value="S_100"/>
    <property type="match status" value="1"/>
</dbReference>
<name>L5MD39_MYODS</name>
<evidence type="ECO:0000259" key="29">
    <source>
        <dbReference type="PROSITE" id="PS50222"/>
    </source>
</evidence>
<comment type="subcellular location">
    <subcellularLocation>
        <location evidence="1">Cell membrane</location>
        <topology evidence="1">Peripheral membrane protein</topology>
    </subcellularLocation>
    <subcellularLocation>
        <location evidence="2">Cytoplasm</location>
        <location evidence="2">Cytoskeleton</location>
    </subcellularLocation>
    <subcellularLocation>
        <location evidence="3">Secreted</location>
    </subcellularLocation>
</comment>
<comment type="similarity">
    <text evidence="4">Belongs to the S-100 family.</text>
</comment>
<evidence type="ECO:0000256" key="7">
    <source>
        <dbReference type="ARBA" id="ARBA00022481"/>
    </source>
</evidence>
<dbReference type="GO" id="GO:0014002">
    <property type="term" value="P:astrocyte development"/>
    <property type="evidence" value="ECO:0007669"/>
    <property type="project" value="TreeGrafter"/>
</dbReference>
<dbReference type="Proteomes" id="UP000010556">
    <property type="component" value="Unassembled WGS sequence"/>
</dbReference>
<dbReference type="OrthoDB" id="9447434at2759"/>
<evidence type="ECO:0000256" key="11">
    <source>
        <dbReference type="ARBA" id="ARBA00022529"/>
    </source>
</evidence>
<evidence type="ECO:0000256" key="15">
    <source>
        <dbReference type="ARBA" id="ARBA00022723"/>
    </source>
</evidence>
<dbReference type="AlphaFoldDB" id="L5MD39"/>
<reference evidence="31" key="1">
    <citation type="journal article" date="2013" name="Science">
        <title>Comparative analysis of bat genomes provides insight into the evolution of flight and immunity.</title>
        <authorList>
            <person name="Zhang G."/>
            <person name="Cowled C."/>
            <person name="Shi Z."/>
            <person name="Huang Z."/>
            <person name="Bishop-Lilly K.A."/>
            <person name="Fang X."/>
            <person name="Wynne J.W."/>
            <person name="Xiong Z."/>
            <person name="Baker M.L."/>
            <person name="Zhao W."/>
            <person name="Tachedjian M."/>
            <person name="Zhu Y."/>
            <person name="Zhou P."/>
            <person name="Jiang X."/>
            <person name="Ng J."/>
            <person name="Yang L."/>
            <person name="Wu L."/>
            <person name="Xiao J."/>
            <person name="Feng Y."/>
            <person name="Chen Y."/>
            <person name="Sun X."/>
            <person name="Zhang Y."/>
            <person name="Marsh G.A."/>
            <person name="Crameri G."/>
            <person name="Broder C.C."/>
            <person name="Frey K.G."/>
            <person name="Wang L.F."/>
            <person name="Wang J."/>
        </authorList>
    </citation>
    <scope>NUCLEOTIDE SEQUENCE [LARGE SCALE GENOMIC DNA]</scope>
</reference>
<dbReference type="PROSITE" id="PS00303">
    <property type="entry name" value="S100_CABP"/>
    <property type="match status" value="1"/>
</dbReference>
<dbReference type="InterPro" id="IPR013787">
    <property type="entry name" value="S100_Ca-bd_sub"/>
</dbReference>
<sequence>MSQTMMECSVETIINIFHQYSTRLGHPDRLNQKEFSQMVKKELPNFLKKEKRNEALIRDILEDLDTSGDKDLSFEEFITLVGRLTEASHEEMHKNTPKGHGHAHGPGFGGSGRNPCKTQGGNQGGGHGHSHDGHGHSHDGHGHSHDGHGHSH</sequence>
<evidence type="ECO:0000256" key="5">
    <source>
        <dbReference type="ARBA" id="ARBA00014222"/>
    </source>
</evidence>
<dbReference type="GO" id="GO:0006914">
    <property type="term" value="P:autophagy"/>
    <property type="evidence" value="ECO:0007669"/>
    <property type="project" value="UniProtKB-KW"/>
</dbReference>
<dbReference type="GO" id="GO:0070062">
    <property type="term" value="C:extracellular exosome"/>
    <property type="evidence" value="ECO:0007669"/>
    <property type="project" value="TreeGrafter"/>
</dbReference>
<dbReference type="InterPro" id="IPR018247">
    <property type="entry name" value="EF_Hand_1_Ca_BS"/>
</dbReference>
<dbReference type="GO" id="GO:0005856">
    <property type="term" value="C:cytoskeleton"/>
    <property type="evidence" value="ECO:0007669"/>
    <property type="project" value="UniProtKB-SubCell"/>
</dbReference>
<keyword evidence="24" id="KW-0206">Cytoskeleton</keyword>
<keyword evidence="21" id="KW-0072">Autophagy</keyword>
<proteinExistence type="inferred from homology"/>
<dbReference type="PROSITE" id="PS50222">
    <property type="entry name" value="EF_HAND_2"/>
    <property type="match status" value="1"/>
</dbReference>
<evidence type="ECO:0000256" key="28">
    <source>
        <dbReference type="SAM" id="MobiDB-lite"/>
    </source>
</evidence>
<dbReference type="GO" id="GO:0005634">
    <property type="term" value="C:nucleus"/>
    <property type="evidence" value="ECO:0007669"/>
    <property type="project" value="TreeGrafter"/>
</dbReference>
<evidence type="ECO:0000313" key="30">
    <source>
        <dbReference type="EMBL" id="ELK36306.1"/>
    </source>
</evidence>
<dbReference type="GO" id="GO:0070488">
    <property type="term" value="P:neutrophil aggregation"/>
    <property type="evidence" value="ECO:0007669"/>
    <property type="project" value="TreeGrafter"/>
</dbReference>
<keyword evidence="16" id="KW-0677">Repeat</keyword>
<keyword evidence="12" id="KW-0597">Phosphoprotein</keyword>
<dbReference type="GO" id="GO:0005509">
    <property type="term" value="F:calcium ion binding"/>
    <property type="evidence" value="ECO:0007669"/>
    <property type="project" value="InterPro"/>
</dbReference>
<evidence type="ECO:0000256" key="16">
    <source>
        <dbReference type="ARBA" id="ARBA00022737"/>
    </source>
</evidence>
<keyword evidence="14" id="KW-0053">Apoptosis</keyword>
<evidence type="ECO:0000256" key="25">
    <source>
        <dbReference type="ARBA" id="ARBA00041898"/>
    </source>
</evidence>
<evidence type="ECO:0000256" key="21">
    <source>
        <dbReference type="ARBA" id="ARBA00023006"/>
    </source>
</evidence>
<evidence type="ECO:0000313" key="31">
    <source>
        <dbReference type="Proteomes" id="UP000010556"/>
    </source>
</evidence>
<evidence type="ECO:0000256" key="24">
    <source>
        <dbReference type="ARBA" id="ARBA00023212"/>
    </source>
</evidence>
<keyword evidence="9" id="KW-0145">Chemotaxis</keyword>
<dbReference type="SUPFAM" id="SSF47473">
    <property type="entry name" value="EF-hand"/>
    <property type="match status" value="1"/>
</dbReference>
<dbReference type="GO" id="GO:0045113">
    <property type="term" value="P:regulation of integrin biosynthetic process"/>
    <property type="evidence" value="ECO:0007669"/>
    <property type="project" value="TreeGrafter"/>
</dbReference>
<dbReference type="KEGG" id="myd:102774342"/>
<dbReference type="GO" id="GO:0045087">
    <property type="term" value="P:innate immune response"/>
    <property type="evidence" value="ECO:0007669"/>
    <property type="project" value="UniProtKB-KW"/>
</dbReference>
<dbReference type="CDD" id="cd05030">
    <property type="entry name" value="calgranulins"/>
    <property type="match status" value="1"/>
</dbReference>
<feature type="compositionally biased region" description="Basic and acidic residues" evidence="28">
    <location>
        <begin position="129"/>
        <end position="152"/>
    </location>
</feature>
<keyword evidence="23" id="KW-0395">Inflammatory response</keyword>
<dbReference type="GO" id="GO:0048306">
    <property type="term" value="F:calcium-dependent protein binding"/>
    <property type="evidence" value="ECO:0007669"/>
    <property type="project" value="TreeGrafter"/>
</dbReference>
<dbReference type="GO" id="GO:0005737">
    <property type="term" value="C:cytoplasm"/>
    <property type="evidence" value="ECO:0007669"/>
    <property type="project" value="TreeGrafter"/>
</dbReference>
<dbReference type="PROSITE" id="PS00018">
    <property type="entry name" value="EF_HAND_1"/>
    <property type="match status" value="1"/>
</dbReference>
<comment type="subunit">
    <text evidence="27">Homodimer. Preferentially exists as a heterodimer or heterotetramer with S100A8 known as calprotectin (S100A8/A9). S100A9 interacts with ATP2A2. S100A9 interacts with AGER, and with the heterodimeric complex formed by TLR4 and LY96 in the presence of calcium and/or zinc ions. S100A9 binds quinoline-3-carboxamides in the presence of calcium and/or zinc ions. S100A9 interacts with amyloid-beta protein 40. Calprotectin (S100A8/9) interacts with CEACAM3 and tubulin filaments in a calcium-dependent manner. Heterotetrameric calprotectin (S100A8/A9) interacts with ANXA6 and associates with tubulin filaments in activated monocytes. Calprotectin (S100A8/9) interacts with NCF2/P67PHOX, RAC1, RAC2, CYBA and CYBB. Calprotectin (S100A8/9) interacts with NOS2 to form the iNOS-S100A8/A9 transnitrosylase complex; induced by LDL(ox). Calprotectin (S100A8/9) interacts with CD69.</text>
</comment>
<dbReference type="GO" id="GO:0005886">
    <property type="term" value="C:plasma membrane"/>
    <property type="evidence" value="ECO:0007669"/>
    <property type="project" value="UniProtKB-SubCell"/>
</dbReference>
<evidence type="ECO:0000256" key="13">
    <source>
        <dbReference type="ARBA" id="ARBA00022588"/>
    </source>
</evidence>
<protein>
    <recommendedName>
        <fullName evidence="5">Protein S100-A9</fullName>
    </recommendedName>
    <alternativeName>
        <fullName evidence="25">Calgranulin-B</fullName>
    </alternativeName>
    <alternativeName>
        <fullName evidence="26">S100 calcium-binding protein A9</fullName>
    </alternativeName>
</protein>
<dbReference type="GO" id="GO:0006915">
    <property type="term" value="P:apoptotic process"/>
    <property type="evidence" value="ECO:0007669"/>
    <property type="project" value="UniProtKB-KW"/>
</dbReference>
<evidence type="ECO:0000256" key="20">
    <source>
        <dbReference type="ARBA" id="ARBA00022862"/>
    </source>
</evidence>
<keyword evidence="8" id="KW-0963">Cytoplasm</keyword>
<evidence type="ECO:0000256" key="9">
    <source>
        <dbReference type="ARBA" id="ARBA00022500"/>
    </source>
</evidence>
<evidence type="ECO:0000256" key="3">
    <source>
        <dbReference type="ARBA" id="ARBA00004613"/>
    </source>
</evidence>
<evidence type="ECO:0000256" key="1">
    <source>
        <dbReference type="ARBA" id="ARBA00004202"/>
    </source>
</evidence>
<evidence type="ECO:0000256" key="23">
    <source>
        <dbReference type="ARBA" id="ARBA00023198"/>
    </source>
</evidence>
<dbReference type="InterPro" id="IPR011992">
    <property type="entry name" value="EF-hand-dom_pair"/>
</dbReference>
<keyword evidence="15" id="KW-0479">Metal-binding</keyword>
<evidence type="ECO:0000256" key="27">
    <source>
        <dbReference type="ARBA" id="ARBA00046583"/>
    </source>
</evidence>
<evidence type="ECO:0000256" key="2">
    <source>
        <dbReference type="ARBA" id="ARBA00004245"/>
    </source>
</evidence>
<evidence type="ECO:0000256" key="4">
    <source>
        <dbReference type="ARBA" id="ARBA00007323"/>
    </source>
</evidence>
<keyword evidence="31" id="KW-1185">Reference proteome</keyword>
<dbReference type="Gene3D" id="1.10.238.10">
    <property type="entry name" value="EF-hand"/>
    <property type="match status" value="1"/>
</dbReference>
<evidence type="ECO:0000256" key="17">
    <source>
        <dbReference type="ARBA" id="ARBA00022833"/>
    </source>
</evidence>
<evidence type="ECO:0000256" key="12">
    <source>
        <dbReference type="ARBA" id="ARBA00022553"/>
    </source>
</evidence>
<dbReference type="GO" id="GO:0035425">
    <property type="term" value="P:autocrine signaling"/>
    <property type="evidence" value="ECO:0007669"/>
    <property type="project" value="TreeGrafter"/>
</dbReference>
<feature type="domain" description="EF-hand" evidence="29">
    <location>
        <begin position="52"/>
        <end position="87"/>
    </location>
</feature>
<dbReference type="EMBL" id="KB101603">
    <property type="protein sequence ID" value="ELK36306.1"/>
    <property type="molecule type" value="Genomic_DNA"/>
</dbReference>
<dbReference type="Pfam" id="PF01023">
    <property type="entry name" value="S_100"/>
    <property type="match status" value="1"/>
</dbReference>
<gene>
    <name evidence="30" type="ORF">MDA_GLEAN10002621</name>
</gene>
<evidence type="ECO:0000256" key="22">
    <source>
        <dbReference type="ARBA" id="ARBA00023136"/>
    </source>
</evidence>
<evidence type="ECO:0000256" key="26">
    <source>
        <dbReference type="ARBA" id="ARBA00043081"/>
    </source>
</evidence>
<feature type="region of interest" description="Disordered" evidence="28">
    <location>
        <begin position="88"/>
        <end position="152"/>
    </location>
</feature>
<keyword evidence="22" id="KW-0472">Membrane</keyword>
<dbReference type="GO" id="GO:0030593">
    <property type="term" value="P:neutrophil chemotaxis"/>
    <property type="evidence" value="ECO:0007669"/>
    <property type="project" value="TreeGrafter"/>
</dbReference>
<dbReference type="GO" id="GO:0043542">
    <property type="term" value="P:endothelial cell migration"/>
    <property type="evidence" value="ECO:0007669"/>
    <property type="project" value="TreeGrafter"/>
</dbReference>
<dbReference type="InterPro" id="IPR002048">
    <property type="entry name" value="EF_hand_dom"/>
</dbReference>